<dbReference type="RefSeq" id="WP_131923260.1">
    <property type="nucleotide sequence ID" value="NZ_SMAG01000001.1"/>
</dbReference>
<dbReference type="OrthoDB" id="9804819at2"/>
<evidence type="ECO:0000313" key="7">
    <source>
        <dbReference type="Proteomes" id="UP000294937"/>
    </source>
</evidence>
<accession>A0A4R3LAK2</accession>
<organism evidence="6 7">
    <name type="scientific">Hazenella coriacea</name>
    <dbReference type="NCBI Taxonomy" id="1179467"/>
    <lineage>
        <taxon>Bacteria</taxon>
        <taxon>Bacillati</taxon>
        <taxon>Bacillota</taxon>
        <taxon>Bacilli</taxon>
        <taxon>Bacillales</taxon>
        <taxon>Thermoactinomycetaceae</taxon>
        <taxon>Hazenella</taxon>
    </lineage>
</organism>
<comment type="caution">
    <text evidence="6">The sequence shown here is derived from an EMBL/GenBank/DDBJ whole genome shotgun (WGS) entry which is preliminary data.</text>
</comment>
<dbReference type="EMBL" id="SMAG01000001">
    <property type="protein sequence ID" value="TCS96883.1"/>
    <property type="molecule type" value="Genomic_DNA"/>
</dbReference>
<dbReference type="SMART" id="SM00382">
    <property type="entry name" value="AAA"/>
    <property type="match status" value="1"/>
</dbReference>
<dbReference type="SUPFAM" id="SSF52540">
    <property type="entry name" value="P-loop containing nucleoside triphosphate hydrolases"/>
    <property type="match status" value="1"/>
</dbReference>
<dbReference type="GO" id="GO:0016887">
    <property type="term" value="F:ATP hydrolysis activity"/>
    <property type="evidence" value="ECO:0007669"/>
    <property type="project" value="InterPro"/>
</dbReference>
<gene>
    <name evidence="6" type="ORF">EDD58_101528</name>
</gene>
<dbReference type="PANTHER" id="PTHR43335">
    <property type="entry name" value="ABC TRANSPORTER, ATP-BINDING PROTEIN"/>
    <property type="match status" value="1"/>
</dbReference>
<protein>
    <submittedName>
        <fullName evidence="6">ABC-type multidrug transport system ATPase subunit</fullName>
    </submittedName>
</protein>
<dbReference type="PANTHER" id="PTHR43335:SF2">
    <property type="entry name" value="ABC TRANSPORTER, ATP-BINDING PROTEIN"/>
    <property type="match status" value="1"/>
</dbReference>
<keyword evidence="3" id="KW-0547">Nucleotide-binding</keyword>
<evidence type="ECO:0000256" key="4">
    <source>
        <dbReference type="ARBA" id="ARBA00022840"/>
    </source>
</evidence>
<evidence type="ECO:0000259" key="5">
    <source>
        <dbReference type="PROSITE" id="PS50893"/>
    </source>
</evidence>
<dbReference type="InterPro" id="IPR003439">
    <property type="entry name" value="ABC_transporter-like_ATP-bd"/>
</dbReference>
<dbReference type="Pfam" id="PF00005">
    <property type="entry name" value="ABC_tran"/>
    <property type="match status" value="1"/>
</dbReference>
<name>A0A4R3LAK2_9BACL</name>
<dbReference type="Gene3D" id="3.40.50.300">
    <property type="entry name" value="P-loop containing nucleotide triphosphate hydrolases"/>
    <property type="match status" value="1"/>
</dbReference>
<keyword evidence="7" id="KW-1185">Reference proteome</keyword>
<evidence type="ECO:0000256" key="3">
    <source>
        <dbReference type="ARBA" id="ARBA00022741"/>
    </source>
</evidence>
<keyword evidence="4" id="KW-0067">ATP-binding</keyword>
<dbReference type="InterPro" id="IPR027417">
    <property type="entry name" value="P-loop_NTPase"/>
</dbReference>
<evidence type="ECO:0000313" key="6">
    <source>
        <dbReference type="EMBL" id="TCS96883.1"/>
    </source>
</evidence>
<dbReference type="Proteomes" id="UP000294937">
    <property type="component" value="Unassembled WGS sequence"/>
</dbReference>
<dbReference type="CDD" id="cd03264">
    <property type="entry name" value="ABC_drug_resistance_like"/>
    <property type="match status" value="1"/>
</dbReference>
<dbReference type="PROSITE" id="PS50893">
    <property type="entry name" value="ABC_TRANSPORTER_2"/>
    <property type="match status" value="1"/>
</dbReference>
<dbReference type="GO" id="GO:0005524">
    <property type="term" value="F:ATP binding"/>
    <property type="evidence" value="ECO:0007669"/>
    <property type="project" value="UniProtKB-KW"/>
</dbReference>
<evidence type="ECO:0000256" key="2">
    <source>
        <dbReference type="ARBA" id="ARBA00022448"/>
    </source>
</evidence>
<dbReference type="InterPro" id="IPR003593">
    <property type="entry name" value="AAA+_ATPase"/>
</dbReference>
<comment type="similarity">
    <text evidence="1">Belongs to the ABC transporter superfamily.</text>
</comment>
<reference evidence="6 7" key="1">
    <citation type="submission" date="2019-03" db="EMBL/GenBank/DDBJ databases">
        <title>Genomic Encyclopedia of Type Strains, Phase IV (KMG-IV): sequencing the most valuable type-strain genomes for metagenomic binning, comparative biology and taxonomic classification.</title>
        <authorList>
            <person name="Goeker M."/>
        </authorList>
    </citation>
    <scope>NUCLEOTIDE SEQUENCE [LARGE SCALE GENOMIC DNA]</scope>
    <source>
        <strain evidence="6 7">DSM 45707</strain>
    </source>
</reference>
<keyword evidence="2" id="KW-0813">Transport</keyword>
<evidence type="ECO:0000256" key="1">
    <source>
        <dbReference type="ARBA" id="ARBA00005417"/>
    </source>
</evidence>
<feature type="domain" description="ABC transporter" evidence="5">
    <location>
        <begin position="5"/>
        <end position="232"/>
    </location>
</feature>
<proteinExistence type="inferred from homology"/>
<sequence>MDRRLKIDQVTKQYKSLKALDQVTMEITPGIFGLLGPNGAGKTTLMRILTTVLSYDSGSISYDGISWEQKKQIRQKIGYLPQKFSLYKQLKVCEALHHLADLKGMKKKERTEQVEAILSQVNLVEHSSKKVSELSGGMVRRLGIAQALLGNPEIIIVDEPTTGLDPEERIRFRQLLRKVAQDAIVLLSTHIVDDIEVICDQVGILNRGKVLQTGSLMEIQQAAQGKVWELLISPREFDQYALEWNLIANQREGEHYRLRLLAETPPTGATPVVPSLEDSYLYLIGEKIDGQTNEL</sequence>
<dbReference type="AlphaFoldDB" id="A0A4R3LAK2"/>